<gene>
    <name evidence="2" type="ORF">A2988_02525</name>
</gene>
<dbReference type="Proteomes" id="UP000176650">
    <property type="component" value="Unassembled WGS sequence"/>
</dbReference>
<sequence length="148" mass="16712">MNTEQIVKEKKQITLKEAAEISGYAPDYIGQLIRKGKIPGEQIYASVAWVTTEAAMRAYLLETRLRKERGEAIGGFLRRCAHWLARAGMAFGFAGIARALLWLIIIIVLCFALILFSIFSVSLEKRIERQNLERALHKSAELNIPLSH</sequence>
<reference evidence="2 3" key="1">
    <citation type="journal article" date="2016" name="Nat. Commun.">
        <title>Thousands of microbial genomes shed light on interconnected biogeochemical processes in an aquifer system.</title>
        <authorList>
            <person name="Anantharaman K."/>
            <person name="Brown C.T."/>
            <person name="Hug L.A."/>
            <person name="Sharon I."/>
            <person name="Castelle C.J."/>
            <person name="Probst A.J."/>
            <person name="Thomas B.C."/>
            <person name="Singh A."/>
            <person name="Wilkins M.J."/>
            <person name="Karaoz U."/>
            <person name="Brodie E.L."/>
            <person name="Williams K.H."/>
            <person name="Hubbard S.S."/>
            <person name="Banfield J.F."/>
        </authorList>
    </citation>
    <scope>NUCLEOTIDE SEQUENCE [LARGE SCALE GENOMIC DNA]</scope>
</reference>
<evidence type="ECO:0000256" key="1">
    <source>
        <dbReference type="SAM" id="Phobius"/>
    </source>
</evidence>
<dbReference type="AlphaFoldDB" id="A0A1F5BUT0"/>
<keyword evidence="1" id="KW-0812">Transmembrane</keyword>
<organism evidence="2 3">
    <name type="scientific">Candidatus Azambacteria bacterium RIFCSPLOWO2_01_FULL_46_25</name>
    <dbReference type="NCBI Taxonomy" id="1797298"/>
    <lineage>
        <taxon>Bacteria</taxon>
        <taxon>Candidatus Azamiibacteriota</taxon>
    </lineage>
</organism>
<keyword evidence="1" id="KW-1133">Transmembrane helix</keyword>
<name>A0A1F5BUT0_9BACT</name>
<dbReference type="EMBL" id="MEYS01000001">
    <property type="protein sequence ID" value="OGD34379.1"/>
    <property type="molecule type" value="Genomic_DNA"/>
</dbReference>
<proteinExistence type="predicted"/>
<feature type="transmembrane region" description="Helical" evidence="1">
    <location>
        <begin position="100"/>
        <end position="123"/>
    </location>
</feature>
<comment type="caution">
    <text evidence="2">The sequence shown here is derived from an EMBL/GenBank/DDBJ whole genome shotgun (WGS) entry which is preliminary data.</text>
</comment>
<keyword evidence="1" id="KW-0472">Membrane</keyword>
<dbReference type="STRING" id="1797298.A2988_02525"/>
<evidence type="ECO:0000313" key="3">
    <source>
        <dbReference type="Proteomes" id="UP000176650"/>
    </source>
</evidence>
<accession>A0A1F5BUT0</accession>
<evidence type="ECO:0000313" key="2">
    <source>
        <dbReference type="EMBL" id="OGD34379.1"/>
    </source>
</evidence>
<protein>
    <submittedName>
        <fullName evidence="2">Uncharacterized protein</fullName>
    </submittedName>
</protein>